<name>F5YDG9_LEAAZ</name>
<reference evidence="2" key="1">
    <citation type="submission" date="2009-12" db="EMBL/GenBank/DDBJ databases">
        <title>Complete sequence of Treponema azotonutricium strain ZAS-9.</title>
        <authorList>
            <person name="Tetu S.G."/>
            <person name="Matson E."/>
            <person name="Ren Q."/>
            <person name="Seshadri R."/>
            <person name="Elbourne L."/>
            <person name="Hassan K.A."/>
            <person name="Durkin A."/>
            <person name="Radune D."/>
            <person name="Mohamoud Y."/>
            <person name="Shay R."/>
            <person name="Jin S."/>
            <person name="Zhang X."/>
            <person name="Lucey K."/>
            <person name="Ballor N.R."/>
            <person name="Ottesen E."/>
            <person name="Rosenthal R."/>
            <person name="Allen A."/>
            <person name="Leadbetter J.R."/>
            <person name="Paulsen I.T."/>
        </authorList>
    </citation>
    <scope>NUCLEOTIDE SEQUENCE [LARGE SCALE GENOMIC DNA]</scope>
    <source>
        <strain evidence="2">ATCC BAA-888 / DSM 13862 / ZAS-9</strain>
    </source>
</reference>
<protein>
    <submittedName>
        <fullName evidence="1">Uncharacterized protein</fullName>
    </submittedName>
</protein>
<sequence>MNFFFYDGRLVKYDFYTKDSSIVDEGKDENIKRKNNLMEGKNGNPI</sequence>
<organism evidence="1 2">
    <name type="scientific">Leadbettera azotonutricia (strain ATCC BAA-888 / DSM 13862 / ZAS-9)</name>
    <name type="common">Treponema azotonutricium</name>
    <dbReference type="NCBI Taxonomy" id="545695"/>
    <lineage>
        <taxon>Bacteria</taxon>
        <taxon>Pseudomonadati</taxon>
        <taxon>Spirochaetota</taxon>
        <taxon>Spirochaetia</taxon>
        <taxon>Spirochaetales</taxon>
        <taxon>Breznakiellaceae</taxon>
        <taxon>Leadbettera</taxon>
    </lineage>
</organism>
<dbReference type="EMBL" id="CP001841">
    <property type="protein sequence ID" value="AEF81696.1"/>
    <property type="molecule type" value="Genomic_DNA"/>
</dbReference>
<dbReference type="InParanoid" id="F5YDG9"/>
<dbReference type="AlphaFoldDB" id="F5YDG9"/>
<keyword evidence="2" id="KW-1185">Reference proteome</keyword>
<proteinExistence type="predicted"/>
<reference evidence="1 2" key="2">
    <citation type="journal article" date="2011" name="ISME J.">
        <title>RNA-seq reveals cooperative metabolic interactions between two termite-gut spirochete species in co-culture.</title>
        <authorList>
            <person name="Rosenthal A.Z."/>
            <person name="Matson E.G."/>
            <person name="Eldar A."/>
            <person name="Leadbetter J.R."/>
        </authorList>
    </citation>
    <scope>NUCLEOTIDE SEQUENCE [LARGE SCALE GENOMIC DNA]</scope>
    <source>
        <strain evidence="2">ATCC BAA-888 / DSM 13862 / ZAS-9</strain>
    </source>
</reference>
<dbReference type="KEGG" id="taz:TREAZ_0359"/>
<accession>F5YDG9</accession>
<evidence type="ECO:0000313" key="2">
    <source>
        <dbReference type="Proteomes" id="UP000009222"/>
    </source>
</evidence>
<dbReference type="Proteomes" id="UP000009222">
    <property type="component" value="Chromosome"/>
</dbReference>
<evidence type="ECO:0000313" key="1">
    <source>
        <dbReference type="EMBL" id="AEF81696.1"/>
    </source>
</evidence>
<gene>
    <name evidence="1" type="ordered locus">TREAZ_0359</name>
</gene>
<dbReference type="STRING" id="545695.TREAZ_0359"/>
<dbReference type="HOGENOM" id="CLU_3190253_0_0_12"/>